<accession>A0A1H9U4Y6</accession>
<sequence length="137" mass="14703">MTRPNTPDRVNSDGSKTITTKRACNGCGDLIGDLTDSEFTAAVAGRPLPDVRRECTTCGPTAPEPTCTPMKLASGDVLCLEMECDHDGVRDNSYCEEVGEEVVCAIHSTFAPGFEDAYEVATHAEPWPCKHNKAVTP</sequence>
<dbReference type="AlphaFoldDB" id="A0A1H9U4Y6"/>
<dbReference type="OrthoDB" id="4312611at2"/>
<reference evidence="2" key="1">
    <citation type="submission" date="2016-10" db="EMBL/GenBank/DDBJ databases">
        <authorList>
            <person name="Varghese N."/>
            <person name="Submissions S."/>
        </authorList>
    </citation>
    <scope>NUCLEOTIDE SEQUENCE [LARGE SCALE GENOMIC DNA]</scope>
    <source>
        <strain evidence="2">CGMCC 4.6825</strain>
    </source>
</reference>
<dbReference type="RefSeq" id="WP_075001231.1">
    <property type="nucleotide sequence ID" value="NZ_FOGO01000007.1"/>
</dbReference>
<evidence type="ECO:0000313" key="1">
    <source>
        <dbReference type="EMBL" id="SES04301.1"/>
    </source>
</evidence>
<protein>
    <submittedName>
        <fullName evidence="1">Uncharacterized protein</fullName>
    </submittedName>
</protein>
<proteinExistence type="predicted"/>
<dbReference type="EMBL" id="FOGO01000007">
    <property type="protein sequence ID" value="SES04301.1"/>
    <property type="molecule type" value="Genomic_DNA"/>
</dbReference>
<keyword evidence="2" id="KW-1185">Reference proteome</keyword>
<evidence type="ECO:0000313" key="2">
    <source>
        <dbReference type="Proteomes" id="UP000182841"/>
    </source>
</evidence>
<organism evidence="1 2">
    <name type="scientific">Streptomyces qinglanensis</name>
    <dbReference type="NCBI Taxonomy" id="943816"/>
    <lineage>
        <taxon>Bacteria</taxon>
        <taxon>Bacillati</taxon>
        <taxon>Actinomycetota</taxon>
        <taxon>Actinomycetes</taxon>
        <taxon>Kitasatosporales</taxon>
        <taxon>Streptomycetaceae</taxon>
        <taxon>Streptomyces</taxon>
    </lineage>
</organism>
<name>A0A1H9U4Y6_9ACTN</name>
<dbReference type="Proteomes" id="UP000182841">
    <property type="component" value="Unassembled WGS sequence"/>
</dbReference>
<gene>
    <name evidence="1" type="ORF">SAMN05421870_107320</name>
</gene>